<dbReference type="RefSeq" id="WP_101265141.1">
    <property type="nucleotide sequence ID" value="NZ_NWTK01000004.1"/>
</dbReference>
<dbReference type="Gene3D" id="3.90.550.10">
    <property type="entry name" value="Spore Coat Polysaccharide Biosynthesis Protein SpsA, Chain A"/>
    <property type="match status" value="1"/>
</dbReference>
<comment type="caution">
    <text evidence="2">The sequence shown here is derived from an EMBL/GenBank/DDBJ whole genome shotgun (WGS) entry which is preliminary data.</text>
</comment>
<dbReference type="AlphaFoldDB" id="A0A2N3KVT9"/>
<dbReference type="OrthoDB" id="6383742at2"/>
<organism evidence="2 3">
    <name type="scientific">Thalassospira marina</name>
    <dbReference type="NCBI Taxonomy" id="2048283"/>
    <lineage>
        <taxon>Bacteria</taxon>
        <taxon>Pseudomonadati</taxon>
        <taxon>Pseudomonadota</taxon>
        <taxon>Alphaproteobacteria</taxon>
        <taxon>Rhodospirillales</taxon>
        <taxon>Thalassospiraceae</taxon>
        <taxon>Thalassospira</taxon>
    </lineage>
</organism>
<dbReference type="Proteomes" id="UP000233597">
    <property type="component" value="Unassembled WGS sequence"/>
</dbReference>
<dbReference type="SUPFAM" id="SSF53448">
    <property type="entry name" value="Nucleotide-diphospho-sugar transferases"/>
    <property type="match status" value="1"/>
</dbReference>
<proteinExistence type="predicted"/>
<feature type="domain" description="Glycosyltransferase 2-like" evidence="1">
    <location>
        <begin position="5"/>
        <end position="110"/>
    </location>
</feature>
<sequence>MMKATIGITCHNAEKTIARALKSVQNQTFSDIEILVLDDGSCDNSVAIVSEIEKQDRRIRLIKHKKNLGTSAARSRLVFEAQGEFLAFLDDDDEIFPERLKRQINTIIESEEKYKTNLIACYSSRNVVSGEKEEYMSAIGGSNGNAPHGPMVALNILTGYKEPGYIFGPVGSGTLMARRETFITVGDFDSNLRRTEDLDWAIRLSLMGGIFVGCSEPLIRQHVTTSQEKDSIKPLLNNFQLLQKYKKFLMTEKRYVSSFIFHAAKFFYAKKKKFRYKILLAILYAFDKELFKNIKRG</sequence>
<protein>
    <recommendedName>
        <fullName evidence="1">Glycosyltransferase 2-like domain-containing protein</fullName>
    </recommendedName>
</protein>
<evidence type="ECO:0000313" key="3">
    <source>
        <dbReference type="Proteomes" id="UP000233597"/>
    </source>
</evidence>
<dbReference type="Pfam" id="PF00535">
    <property type="entry name" value="Glycos_transf_2"/>
    <property type="match status" value="1"/>
</dbReference>
<evidence type="ECO:0000313" key="2">
    <source>
        <dbReference type="EMBL" id="PKR54583.1"/>
    </source>
</evidence>
<dbReference type="PANTHER" id="PTHR43685">
    <property type="entry name" value="GLYCOSYLTRANSFERASE"/>
    <property type="match status" value="1"/>
</dbReference>
<reference evidence="2 3" key="1">
    <citation type="submission" date="2017-09" db="EMBL/GenBank/DDBJ databases">
        <title>Biodiversity and function of Thalassospira species in the particle-attached aromatic-hydrocarbon-degrading consortia from the surface seawater of the South China Sea.</title>
        <authorList>
            <person name="Dong C."/>
            <person name="Liu R."/>
            <person name="Shao Z."/>
        </authorList>
    </citation>
    <scope>NUCLEOTIDE SEQUENCE [LARGE SCALE GENOMIC DNA]</scope>
    <source>
        <strain evidence="2 3">CSC1P2</strain>
    </source>
</reference>
<dbReference type="CDD" id="cd00761">
    <property type="entry name" value="Glyco_tranf_GTA_type"/>
    <property type="match status" value="1"/>
</dbReference>
<evidence type="ECO:0000259" key="1">
    <source>
        <dbReference type="Pfam" id="PF00535"/>
    </source>
</evidence>
<dbReference type="InterPro" id="IPR001173">
    <property type="entry name" value="Glyco_trans_2-like"/>
</dbReference>
<dbReference type="PANTHER" id="PTHR43685:SF11">
    <property type="entry name" value="GLYCOSYLTRANSFERASE TAGX-RELATED"/>
    <property type="match status" value="1"/>
</dbReference>
<dbReference type="EMBL" id="NWTK01000004">
    <property type="protein sequence ID" value="PKR54583.1"/>
    <property type="molecule type" value="Genomic_DNA"/>
</dbReference>
<accession>A0A2N3KVT9</accession>
<gene>
    <name evidence="2" type="ORF">COO20_07425</name>
</gene>
<name>A0A2N3KVT9_9PROT</name>
<dbReference type="InterPro" id="IPR050834">
    <property type="entry name" value="Glycosyltransf_2"/>
</dbReference>
<dbReference type="InterPro" id="IPR029044">
    <property type="entry name" value="Nucleotide-diphossugar_trans"/>
</dbReference>